<accession>A0A6B8RLY2</accession>
<evidence type="ECO:0000313" key="2">
    <source>
        <dbReference type="EMBL" id="QGQ96338.1"/>
    </source>
</evidence>
<sequence>MIIKASVAIIAIAFVVLVVYLIRILIKGMGSLEETNKTLSEVRNAIHGLTQESKQLIHTANQITTDVKGKIKTVEPIFESAHEVGEALHSVTRTVKQAASVIGDALHPTIESEPRRPLQIKLK</sequence>
<dbReference type="AlphaFoldDB" id="A0A6B8RLY2"/>
<dbReference type="EMBL" id="CP034235">
    <property type="protein sequence ID" value="QGQ96338.1"/>
    <property type="molecule type" value="Genomic_DNA"/>
</dbReference>
<dbReference type="OrthoDB" id="2661960at2"/>
<gene>
    <name evidence="2" type="ORF">EHS13_16340</name>
</gene>
<keyword evidence="1" id="KW-1133">Transmembrane helix</keyword>
<dbReference type="Pfam" id="PF06103">
    <property type="entry name" value="DUF948"/>
    <property type="match status" value="1"/>
</dbReference>
<evidence type="ECO:0000256" key="1">
    <source>
        <dbReference type="SAM" id="Phobius"/>
    </source>
</evidence>
<dbReference type="Proteomes" id="UP000426246">
    <property type="component" value="Chromosome"/>
</dbReference>
<dbReference type="PANTHER" id="PTHR40070:SF1">
    <property type="entry name" value="UPF0478 PROTEIN YTXG"/>
    <property type="match status" value="1"/>
</dbReference>
<reference evidence="3" key="1">
    <citation type="submission" date="2018-11" db="EMBL/GenBank/DDBJ databases">
        <title>Complete genome sequence of Paenibacillus sp. ML311-T8.</title>
        <authorList>
            <person name="Nam Y.-D."/>
            <person name="Kang J."/>
            <person name="Chung W.-H."/>
            <person name="Park Y.S."/>
        </authorList>
    </citation>
    <scope>NUCLEOTIDE SEQUENCE [LARGE SCALE GENOMIC DNA]</scope>
    <source>
        <strain evidence="3">ML311-T8</strain>
    </source>
</reference>
<evidence type="ECO:0000313" key="3">
    <source>
        <dbReference type="Proteomes" id="UP000426246"/>
    </source>
</evidence>
<name>A0A6B8RLY2_9BACL</name>
<dbReference type="RefSeq" id="WP_155701374.1">
    <property type="nucleotide sequence ID" value="NZ_CP034235.1"/>
</dbReference>
<feature type="transmembrane region" description="Helical" evidence="1">
    <location>
        <begin position="6"/>
        <end position="26"/>
    </location>
</feature>
<dbReference type="InterPro" id="IPR009293">
    <property type="entry name" value="UPF0478"/>
</dbReference>
<dbReference type="PANTHER" id="PTHR40070">
    <property type="entry name" value="UPF0478 PROTEIN YTXG"/>
    <property type="match status" value="1"/>
</dbReference>
<organism evidence="2 3">
    <name type="scientific">Paenibacillus psychroresistens</name>
    <dbReference type="NCBI Taxonomy" id="1778678"/>
    <lineage>
        <taxon>Bacteria</taxon>
        <taxon>Bacillati</taxon>
        <taxon>Bacillota</taxon>
        <taxon>Bacilli</taxon>
        <taxon>Bacillales</taxon>
        <taxon>Paenibacillaceae</taxon>
        <taxon>Paenibacillus</taxon>
    </lineage>
</organism>
<keyword evidence="1" id="KW-0812">Transmembrane</keyword>
<proteinExistence type="predicted"/>
<protein>
    <submittedName>
        <fullName evidence="2">DUF948 domain-containing protein</fullName>
    </submittedName>
</protein>
<dbReference type="KEGG" id="ppsc:EHS13_16340"/>
<keyword evidence="1" id="KW-0472">Membrane</keyword>
<keyword evidence="3" id="KW-1185">Reference proteome</keyword>